<dbReference type="Proteomes" id="UP001597097">
    <property type="component" value="Unassembled WGS sequence"/>
</dbReference>
<gene>
    <name evidence="2" type="ORF">ACFSJ0_55210</name>
</gene>
<accession>A0ABW4GUT5</accession>
<proteinExistence type="predicted"/>
<organism evidence="2 3">
    <name type="scientific">Nonomuraea guangzhouensis</name>
    <dbReference type="NCBI Taxonomy" id="1291555"/>
    <lineage>
        <taxon>Bacteria</taxon>
        <taxon>Bacillati</taxon>
        <taxon>Actinomycetota</taxon>
        <taxon>Actinomycetes</taxon>
        <taxon>Streptosporangiales</taxon>
        <taxon>Streptosporangiaceae</taxon>
        <taxon>Nonomuraea</taxon>
    </lineage>
</organism>
<evidence type="ECO:0000313" key="2">
    <source>
        <dbReference type="EMBL" id="MFD1546272.1"/>
    </source>
</evidence>
<keyword evidence="3" id="KW-1185">Reference proteome</keyword>
<dbReference type="RefSeq" id="WP_219536411.1">
    <property type="nucleotide sequence ID" value="NZ_JAHKRM010000030.1"/>
</dbReference>
<comment type="caution">
    <text evidence="2">The sequence shown here is derived from an EMBL/GenBank/DDBJ whole genome shotgun (WGS) entry which is preliminary data.</text>
</comment>
<sequence length="1172" mass="127161">MRIDALCLASDTDVAGPSVDFTRLPYVDGVTGRDVGADLPYLGEILLPAPFEDQNFRLKRGVHLHWALPDALTRHVQSEQEGTRAPVVPNRWLVTRFRGGTVEEQWVVESDTLSDDNLAGVAYPVPSAAGRPYRYLGRKVALGLWDPSRDRPDRLPELTVSGYGEPAFAAFYPNCHSVFGFHDPDPGDLAGLAYDVIGWYGDAGQDELARTLETAPETDSWQDVIEEQLGWTAEGDAGRPGSMVCFGRLVFAPAETTVNPLLADAESGVCVGNTATEALAAHLGSVIPGATPDELENLLEALTYADELESAALDLSIGLAESRHSTSFSRLPGGTLWSIRREDETGPSVTAEQKQNRDRLTPPAALDDLLTTLNQAQSDYDQAWRTITGLRRRLFWDWYRYMLCAYPPEGGPDDYPDPDEVAFFLARGMAELDRLAGQAGIHPPQGEGDTLAHRLAAARAAVDTALAALNQSIGARARTAYVPQQVPAPAYYLPNEPVVLLTGSAATPSDRYGQDGAQDPDGLLTCWTLSEPAGRPDTAAAVTVLRDRVAALVTSLSLPNPAVRTWRHAPWHPVLLQWEAEFFPTSAGNNLGTGHRDYDRDFVVANYELPPADVELRMRPGRNVPDKGANVYSGTTILSPSARPVMSSRILRYLAGNMLTDYNAPRAAAGLPQVEPDVFRADPGEVLDWYDANGGDDRLKRLAAAYRHLDVHEADNLAQSLGGFNDALLMLRVARQLPVDDPLGFPASREFIAQVAARVGDENRHAPQPLTDFNPIRAGALRVRQLRILDNFGNGHDIDLSRFHTTTGLRVADHPDWVALPPRLAQPARIRLTFLDAGHDTRPSTGLPGNTPVCGWIVPDNLDGGLLVHTSQGVLLGTLYAAADPVSPSWAYWESASGGAVTDIENPHLRAVVERLRAGGAAGVEGVRTLIDEALASIDPDGHTQHPGRAMFTGRPIAVVRAEVALEAMEPPAVHQDWNVFRQDMTRAARETNGFPRVRYSVRIGEHDRLGDGTLGYWLEDLSGALEPDFHDVQGESEPSLTVAADLPPRRLTLLADPRGSIHATSGVLPTESVRLAVEHYQDAMANLEAGFLTAPLLTDDDSVAVPLPAEPGSVWSWREHDPAGWVETAHPPQPAERFPAGLTFREGWLALRTLPTGTVPSESLPVEQGNT</sequence>
<reference evidence="3" key="1">
    <citation type="journal article" date="2019" name="Int. J. Syst. Evol. Microbiol.">
        <title>The Global Catalogue of Microorganisms (GCM) 10K type strain sequencing project: providing services to taxonomists for standard genome sequencing and annotation.</title>
        <authorList>
            <consortium name="The Broad Institute Genomics Platform"/>
            <consortium name="The Broad Institute Genome Sequencing Center for Infectious Disease"/>
            <person name="Wu L."/>
            <person name="Ma J."/>
        </authorList>
    </citation>
    <scope>NUCLEOTIDE SEQUENCE [LARGE SCALE GENOMIC DNA]</scope>
    <source>
        <strain evidence="3">CGMCC 1.15399</strain>
    </source>
</reference>
<evidence type="ECO:0000313" key="3">
    <source>
        <dbReference type="Proteomes" id="UP001597097"/>
    </source>
</evidence>
<dbReference type="EMBL" id="JBHUCM010000064">
    <property type="protein sequence ID" value="MFD1546272.1"/>
    <property type="molecule type" value="Genomic_DNA"/>
</dbReference>
<feature type="region of interest" description="Disordered" evidence="1">
    <location>
        <begin position="339"/>
        <end position="358"/>
    </location>
</feature>
<protein>
    <submittedName>
        <fullName evidence="2">Uncharacterized protein</fullName>
    </submittedName>
</protein>
<evidence type="ECO:0000256" key="1">
    <source>
        <dbReference type="SAM" id="MobiDB-lite"/>
    </source>
</evidence>
<name>A0ABW4GUT5_9ACTN</name>